<gene>
    <name evidence="1" type="ORF">QQZ08_010542</name>
</gene>
<evidence type="ECO:0000313" key="1">
    <source>
        <dbReference type="EMBL" id="KAK7420128.1"/>
    </source>
</evidence>
<accession>A0ABR1HG07</accession>
<keyword evidence="2" id="KW-1185">Reference proteome</keyword>
<evidence type="ECO:0000313" key="2">
    <source>
        <dbReference type="Proteomes" id="UP001498421"/>
    </source>
</evidence>
<name>A0ABR1HG07_9HYPO</name>
<dbReference type="EMBL" id="JAZAVK010000139">
    <property type="protein sequence ID" value="KAK7420128.1"/>
    <property type="molecule type" value="Genomic_DNA"/>
</dbReference>
<dbReference type="Proteomes" id="UP001498421">
    <property type="component" value="Unassembled WGS sequence"/>
</dbReference>
<reference evidence="1 2" key="1">
    <citation type="journal article" date="2025" name="Microbiol. Resour. Announc.">
        <title>Draft genome sequences for Neonectria magnoliae and Neonectria punicea, canker pathogens of Liriodendron tulipifera and Acer saccharum in West Virginia.</title>
        <authorList>
            <person name="Petronek H.M."/>
            <person name="Kasson M.T."/>
            <person name="Metheny A.M."/>
            <person name="Stauder C.M."/>
            <person name="Lovett B."/>
            <person name="Lynch S.C."/>
            <person name="Garnas J.R."/>
            <person name="Kasson L.R."/>
            <person name="Stajich J.E."/>
        </authorList>
    </citation>
    <scope>NUCLEOTIDE SEQUENCE [LARGE SCALE GENOMIC DNA]</scope>
    <source>
        <strain evidence="1 2">NRRL 64651</strain>
    </source>
</reference>
<organism evidence="1 2">
    <name type="scientific">Neonectria magnoliae</name>
    <dbReference type="NCBI Taxonomy" id="2732573"/>
    <lineage>
        <taxon>Eukaryota</taxon>
        <taxon>Fungi</taxon>
        <taxon>Dikarya</taxon>
        <taxon>Ascomycota</taxon>
        <taxon>Pezizomycotina</taxon>
        <taxon>Sordariomycetes</taxon>
        <taxon>Hypocreomycetidae</taxon>
        <taxon>Hypocreales</taxon>
        <taxon>Nectriaceae</taxon>
        <taxon>Neonectria</taxon>
    </lineage>
</organism>
<sequence length="74" mass="8340">MHLVPYMPIPVTPCRGSDCGSSSTTTGLKNLASERWTRRLQEDEIITLHKAMVHFDFEDFLHTALCELAQAYGT</sequence>
<proteinExistence type="predicted"/>
<protein>
    <submittedName>
        <fullName evidence="1">Uncharacterized protein</fullName>
    </submittedName>
</protein>
<comment type="caution">
    <text evidence="1">The sequence shown here is derived from an EMBL/GenBank/DDBJ whole genome shotgun (WGS) entry which is preliminary data.</text>
</comment>